<keyword evidence="8" id="KW-0943">RNA-mediated gene silencing</keyword>
<evidence type="ECO:0000256" key="8">
    <source>
        <dbReference type="ARBA" id="ARBA00023158"/>
    </source>
</evidence>
<evidence type="ECO:0000256" key="5">
    <source>
        <dbReference type="ARBA" id="ARBA00022490"/>
    </source>
</evidence>
<dbReference type="Pfam" id="PF13017">
    <property type="entry name" value="Maelstrom"/>
    <property type="match status" value="1"/>
</dbReference>
<feature type="domain" description="Maelstrom" evidence="11">
    <location>
        <begin position="153"/>
        <end position="317"/>
    </location>
</feature>
<evidence type="ECO:0000256" key="1">
    <source>
        <dbReference type="ARBA" id="ARBA00004123"/>
    </source>
</evidence>
<evidence type="ECO:0000256" key="4">
    <source>
        <dbReference type="ARBA" id="ARBA00022473"/>
    </source>
</evidence>
<evidence type="ECO:0000256" key="6">
    <source>
        <dbReference type="ARBA" id="ARBA00022782"/>
    </source>
</evidence>
<organism evidence="12 13">
    <name type="scientific">Orchesella dallaii</name>
    <dbReference type="NCBI Taxonomy" id="48710"/>
    <lineage>
        <taxon>Eukaryota</taxon>
        <taxon>Metazoa</taxon>
        <taxon>Ecdysozoa</taxon>
        <taxon>Arthropoda</taxon>
        <taxon>Hexapoda</taxon>
        <taxon>Collembola</taxon>
        <taxon>Entomobryomorpha</taxon>
        <taxon>Entomobryoidea</taxon>
        <taxon>Orchesellidae</taxon>
        <taxon>Orchesellinae</taxon>
        <taxon>Orchesella</taxon>
    </lineage>
</organism>
<dbReference type="Proteomes" id="UP001642540">
    <property type="component" value="Unassembled WGS sequence"/>
</dbReference>
<evidence type="ECO:0000256" key="7">
    <source>
        <dbReference type="ARBA" id="ARBA00023125"/>
    </source>
</evidence>
<evidence type="ECO:0000256" key="10">
    <source>
        <dbReference type="ARBA" id="ARBA00023254"/>
    </source>
</evidence>
<dbReference type="PANTHER" id="PTHR21358">
    <property type="entry name" value="PROTEIN MAELSTROM HOMOLOG"/>
    <property type="match status" value="1"/>
</dbReference>
<reference evidence="12 13" key="1">
    <citation type="submission" date="2024-08" db="EMBL/GenBank/DDBJ databases">
        <authorList>
            <person name="Cucini C."/>
            <person name="Frati F."/>
        </authorList>
    </citation>
    <scope>NUCLEOTIDE SEQUENCE [LARGE SCALE GENOMIC DNA]</scope>
</reference>
<gene>
    <name evidence="12" type="ORF">ODALV1_LOCUS16763</name>
</gene>
<dbReference type="PANTHER" id="PTHR21358:SF4">
    <property type="entry name" value="PROTEIN MAELSTROM HOMOLOG"/>
    <property type="match status" value="1"/>
</dbReference>
<keyword evidence="4" id="KW-0217">Developmental protein</keyword>
<comment type="caution">
    <text evidence="12">The sequence shown here is derived from an EMBL/GenBank/DDBJ whole genome shotgun (WGS) entry which is preliminary data.</text>
</comment>
<keyword evidence="6" id="KW-0221">Differentiation</keyword>
<name>A0ABP1QZ00_9HEXA</name>
<dbReference type="EMBL" id="CAXLJM020000051">
    <property type="protein sequence ID" value="CAL8115222.1"/>
    <property type="molecule type" value="Genomic_DNA"/>
</dbReference>
<evidence type="ECO:0000256" key="2">
    <source>
        <dbReference type="ARBA" id="ARBA00004496"/>
    </source>
</evidence>
<keyword evidence="7" id="KW-0238">DNA-binding</keyword>
<keyword evidence="9" id="KW-0539">Nucleus</keyword>
<proteinExistence type="inferred from homology"/>
<evidence type="ECO:0000313" key="13">
    <source>
        <dbReference type="Proteomes" id="UP001642540"/>
    </source>
</evidence>
<dbReference type="InterPro" id="IPR036910">
    <property type="entry name" value="HMG_box_dom_sf"/>
</dbReference>
<evidence type="ECO:0000313" key="12">
    <source>
        <dbReference type="EMBL" id="CAL8115222.1"/>
    </source>
</evidence>
<comment type="subcellular location">
    <subcellularLocation>
        <location evidence="2">Cytoplasm</location>
    </subcellularLocation>
    <subcellularLocation>
        <location evidence="1">Nucleus</location>
    </subcellularLocation>
</comment>
<accession>A0ABP1QZ00</accession>
<protein>
    <recommendedName>
        <fullName evidence="11">Maelstrom domain-containing protein</fullName>
    </recommendedName>
</protein>
<comment type="similarity">
    <text evidence="3">Belongs to the maelstrom family.</text>
</comment>
<sequence length="453" mass="51049">MDQKIELGNDSGESEKMVEPSDFLCFMEKRRHDQDIKNLILNQGGWGMLTVLLNNEWEDLPAIEKKKYKKMADEMAEAMKKDGAVREKVVTNTIETVNFIRKIAITPELRVREGPIVAKYLEDHQLCSMWSFPKARNNVAVVLYMNFYVSHEAVHIPSEIALVSFSLMTGLLRTYSTLIDPISLPLGEDAHASLKIDATGVPRPPFTQRLSNMLDRSKPRCDDYGELVGQIEKFMKQHALRETNQPFVVCLKDSAKAVKKGMKWLYAKAGIKVTNNDEHWINGITSLEKLLIVMSMAGLENVGKAERTDLKSVVSAINSASSQVSSRFLSRTAFTQSSINSGFRSIPPKSYVSLGSVRRVAPTLTNQRGIVMGAFLFEQEVTDYMKSLQYAHFKSLACNYHIEAEKKEQDSSGHIIHCAMSKAQRIVFLALDVMLVNYGIKAVRGRHFPVEHQ</sequence>
<dbReference type="InterPro" id="IPR024970">
    <property type="entry name" value="Maelstrom"/>
</dbReference>
<evidence type="ECO:0000256" key="9">
    <source>
        <dbReference type="ARBA" id="ARBA00023242"/>
    </source>
</evidence>
<dbReference type="InterPro" id="IPR039259">
    <property type="entry name" value="Protein_maelstrom"/>
</dbReference>
<keyword evidence="10" id="KW-0469">Meiosis</keyword>
<keyword evidence="13" id="KW-1185">Reference proteome</keyword>
<evidence type="ECO:0000256" key="3">
    <source>
        <dbReference type="ARBA" id="ARBA00007057"/>
    </source>
</evidence>
<keyword evidence="5" id="KW-0963">Cytoplasm</keyword>
<dbReference type="Gene3D" id="1.10.30.10">
    <property type="entry name" value="High mobility group box domain"/>
    <property type="match status" value="1"/>
</dbReference>
<evidence type="ECO:0000259" key="11">
    <source>
        <dbReference type="Pfam" id="PF13017"/>
    </source>
</evidence>